<comment type="caution">
    <text evidence="1">The sequence shown here is derived from an EMBL/GenBank/DDBJ whole genome shotgun (WGS) entry which is preliminary data.</text>
</comment>
<reference evidence="2" key="1">
    <citation type="journal article" date="2018" name="Gigascience">
        <title>Genome assembly of the Pink Ipe (Handroanthus impetiginosus, Bignoniaceae), a highly valued, ecologically keystone Neotropical timber forest tree.</title>
        <authorList>
            <person name="Silva-Junior O.B."/>
            <person name="Grattapaglia D."/>
            <person name="Novaes E."/>
            <person name="Collevatti R.G."/>
        </authorList>
    </citation>
    <scope>NUCLEOTIDE SEQUENCE [LARGE SCALE GENOMIC DNA]</scope>
    <source>
        <strain evidence="2">cv. UFG-1</strain>
    </source>
</reference>
<dbReference type="GO" id="GO:0004722">
    <property type="term" value="F:protein serine/threonine phosphatase activity"/>
    <property type="evidence" value="ECO:0007669"/>
    <property type="project" value="UniProtKB-EC"/>
</dbReference>
<dbReference type="Proteomes" id="UP000231279">
    <property type="component" value="Unassembled WGS sequence"/>
</dbReference>
<protein>
    <submittedName>
        <fullName evidence="1">Phosphoprotein phosphatase</fullName>
        <ecNumber evidence="1">3.1.3.16</ecNumber>
    </submittedName>
</protein>
<name>A0A2G9GQP2_9LAMI</name>
<keyword evidence="1" id="KW-0378">Hydrolase</keyword>
<keyword evidence="2" id="KW-1185">Reference proteome</keyword>
<dbReference type="EC" id="3.1.3.16" evidence="1"/>
<dbReference type="EMBL" id="NKXS01004052">
    <property type="protein sequence ID" value="PIN07589.1"/>
    <property type="molecule type" value="Genomic_DNA"/>
</dbReference>
<evidence type="ECO:0000313" key="1">
    <source>
        <dbReference type="EMBL" id="PIN07589.1"/>
    </source>
</evidence>
<accession>A0A2G9GQP2</accession>
<gene>
    <name evidence="1" type="ORF">CDL12_19840</name>
</gene>
<evidence type="ECO:0000313" key="2">
    <source>
        <dbReference type="Proteomes" id="UP000231279"/>
    </source>
</evidence>
<organism evidence="1 2">
    <name type="scientific">Handroanthus impetiginosus</name>
    <dbReference type="NCBI Taxonomy" id="429701"/>
    <lineage>
        <taxon>Eukaryota</taxon>
        <taxon>Viridiplantae</taxon>
        <taxon>Streptophyta</taxon>
        <taxon>Embryophyta</taxon>
        <taxon>Tracheophyta</taxon>
        <taxon>Spermatophyta</taxon>
        <taxon>Magnoliopsida</taxon>
        <taxon>eudicotyledons</taxon>
        <taxon>Gunneridae</taxon>
        <taxon>Pentapetalae</taxon>
        <taxon>asterids</taxon>
        <taxon>lamiids</taxon>
        <taxon>Lamiales</taxon>
        <taxon>Bignoniaceae</taxon>
        <taxon>Crescentiina</taxon>
        <taxon>Tabebuia alliance</taxon>
        <taxon>Handroanthus</taxon>
    </lineage>
</organism>
<dbReference type="OrthoDB" id="1432756at2759"/>
<dbReference type="STRING" id="429701.A0A2G9GQP2"/>
<sequence>MYLPFHCHHRLEPKNNFLILSSCGLYQYFTNEEAISEVEIFKSAFLGAILLDILSKCFSMLLRNLVEPYRVCGRHTHNVINMNIISL</sequence>
<proteinExistence type="predicted"/>
<dbReference type="AlphaFoldDB" id="A0A2G9GQP2"/>